<dbReference type="InterPro" id="IPR045792">
    <property type="entry name" value="DUF6036"/>
</dbReference>
<organism evidence="2 3">
    <name type="scientific">Trichlorobacter lovleyi (strain ATCC BAA-1151 / DSM 17278 / SZ)</name>
    <name type="common">Geobacter lovleyi</name>
    <dbReference type="NCBI Taxonomy" id="398767"/>
    <lineage>
        <taxon>Bacteria</taxon>
        <taxon>Pseudomonadati</taxon>
        <taxon>Thermodesulfobacteriota</taxon>
        <taxon>Desulfuromonadia</taxon>
        <taxon>Geobacterales</taxon>
        <taxon>Geobacteraceae</taxon>
        <taxon>Trichlorobacter</taxon>
    </lineage>
</organism>
<dbReference type="Pfam" id="PF19502">
    <property type="entry name" value="DUF6036"/>
    <property type="match status" value="1"/>
</dbReference>
<dbReference type="EMBL" id="CP001089">
    <property type="protein sequence ID" value="ACD94546.1"/>
    <property type="molecule type" value="Genomic_DNA"/>
</dbReference>
<name>B3E4Y1_TRIL1</name>
<dbReference type="HOGENOM" id="CLU_1537909_0_0_7"/>
<dbReference type="Proteomes" id="UP000002420">
    <property type="component" value="Chromosome"/>
</dbReference>
<evidence type="ECO:0000313" key="2">
    <source>
        <dbReference type="EMBL" id="ACD94546.1"/>
    </source>
</evidence>
<dbReference type="Gene3D" id="3.30.460.40">
    <property type="match status" value="1"/>
</dbReference>
<gene>
    <name evidence="2" type="ordered locus">Glov_0821</name>
</gene>
<evidence type="ECO:0000313" key="3">
    <source>
        <dbReference type="Proteomes" id="UP000002420"/>
    </source>
</evidence>
<protein>
    <recommendedName>
        <fullName evidence="1">DUF6036 domain-containing protein</fullName>
    </recommendedName>
</protein>
<accession>B3E4Y1</accession>
<evidence type="ECO:0000259" key="1">
    <source>
        <dbReference type="Pfam" id="PF19502"/>
    </source>
</evidence>
<reference evidence="2 3" key="1">
    <citation type="submission" date="2008-05" db="EMBL/GenBank/DDBJ databases">
        <title>Complete sequence of chromosome of Geobacter lovleyi SZ.</title>
        <authorList>
            <consortium name="US DOE Joint Genome Institute"/>
            <person name="Lucas S."/>
            <person name="Copeland A."/>
            <person name="Lapidus A."/>
            <person name="Glavina del Rio T."/>
            <person name="Dalin E."/>
            <person name="Tice H."/>
            <person name="Bruce D."/>
            <person name="Goodwin L."/>
            <person name="Pitluck S."/>
            <person name="Chertkov O."/>
            <person name="Meincke L."/>
            <person name="Brettin T."/>
            <person name="Detter J.C."/>
            <person name="Han C."/>
            <person name="Tapia R."/>
            <person name="Kuske C.R."/>
            <person name="Schmutz J."/>
            <person name="Larimer F."/>
            <person name="Land M."/>
            <person name="Hauser L."/>
            <person name="Kyrpides N."/>
            <person name="Mikhailova N."/>
            <person name="Sung Y."/>
            <person name="Fletcher K.E."/>
            <person name="Ritalahti K.M."/>
            <person name="Loeffler F.E."/>
            <person name="Richardson P."/>
        </authorList>
    </citation>
    <scope>NUCLEOTIDE SEQUENCE [LARGE SCALE GENOMIC DNA]</scope>
    <source>
        <strain evidence="3">ATCC BAA-1151 / DSM 17278 / SZ</strain>
    </source>
</reference>
<feature type="domain" description="DUF6036" evidence="1">
    <location>
        <begin position="5"/>
        <end position="160"/>
    </location>
</feature>
<dbReference type="SUPFAM" id="SSF81301">
    <property type="entry name" value="Nucleotidyltransferase"/>
    <property type="match status" value="1"/>
</dbReference>
<dbReference type="KEGG" id="glo:Glov_0821"/>
<dbReference type="RefSeq" id="WP_012468902.1">
    <property type="nucleotide sequence ID" value="NC_010814.1"/>
</dbReference>
<dbReference type="OrthoDB" id="5519456at2"/>
<proteinExistence type="predicted"/>
<dbReference type="AlphaFoldDB" id="B3E4Y1"/>
<keyword evidence="3" id="KW-1185">Reference proteome</keyword>
<sequence length="169" mass="18241">MLLQKLDTVIELLTDLRAAGCISGFTLIGGLAVSTWSTPRATRDIDLLVLVDTDKLQQIVTAFCDAGLHAELRRGDYNDPVPYLIRADAVDILVATRAYEAEAIRQSINVAAVAGKTVPVASPEFLIVLKLKAGGPQDLLDVQELLASGLVNRELLAELTARYKVQLTT</sequence>
<dbReference type="STRING" id="398767.Glov_0821"/>
<dbReference type="InterPro" id="IPR043519">
    <property type="entry name" value="NT_sf"/>
</dbReference>